<feature type="domain" description="AMP-dependent synthetase/ligase" evidence="1">
    <location>
        <begin position="13"/>
        <end position="365"/>
    </location>
</feature>
<dbReference type="PANTHER" id="PTHR45527">
    <property type="entry name" value="NONRIBOSOMAL PEPTIDE SYNTHETASE"/>
    <property type="match status" value="1"/>
</dbReference>
<accession>A0ABS5A6I8</accession>
<dbReference type="InterPro" id="IPR025110">
    <property type="entry name" value="AMP-bd_C"/>
</dbReference>
<dbReference type="NCBIfam" id="TIGR01733">
    <property type="entry name" value="AA-adenyl-dom"/>
    <property type="match status" value="1"/>
</dbReference>
<dbReference type="PROSITE" id="PS00455">
    <property type="entry name" value="AMP_BINDING"/>
    <property type="match status" value="1"/>
</dbReference>
<dbReference type="PANTHER" id="PTHR45527:SF1">
    <property type="entry name" value="FATTY ACID SYNTHASE"/>
    <property type="match status" value="1"/>
</dbReference>
<dbReference type="InterPro" id="IPR045851">
    <property type="entry name" value="AMP-bd_C_sf"/>
</dbReference>
<dbReference type="Gene3D" id="3.40.50.12780">
    <property type="entry name" value="N-terminal domain of ligase-like"/>
    <property type="match status" value="1"/>
</dbReference>
<gene>
    <name evidence="3" type="ORF">JOF53_001077</name>
</gene>
<dbReference type="RefSeq" id="WP_086785839.1">
    <property type="nucleotide sequence ID" value="NZ_JAGIOO010000001.1"/>
</dbReference>
<organism evidence="3 4">
    <name type="scientific">Crossiella equi</name>
    <dbReference type="NCBI Taxonomy" id="130796"/>
    <lineage>
        <taxon>Bacteria</taxon>
        <taxon>Bacillati</taxon>
        <taxon>Actinomycetota</taxon>
        <taxon>Actinomycetes</taxon>
        <taxon>Pseudonocardiales</taxon>
        <taxon>Pseudonocardiaceae</taxon>
        <taxon>Crossiella</taxon>
    </lineage>
</organism>
<evidence type="ECO:0000313" key="4">
    <source>
        <dbReference type="Proteomes" id="UP001519363"/>
    </source>
</evidence>
<dbReference type="CDD" id="cd05930">
    <property type="entry name" value="A_NRPS"/>
    <property type="match status" value="1"/>
</dbReference>
<dbReference type="Gene3D" id="3.30.300.30">
    <property type="match status" value="1"/>
</dbReference>
<proteinExistence type="predicted"/>
<reference evidence="3 4" key="1">
    <citation type="submission" date="2021-03" db="EMBL/GenBank/DDBJ databases">
        <title>Sequencing the genomes of 1000 actinobacteria strains.</title>
        <authorList>
            <person name="Klenk H.-P."/>
        </authorList>
    </citation>
    <scope>NUCLEOTIDE SEQUENCE [LARGE SCALE GENOMIC DNA]</scope>
    <source>
        <strain evidence="3 4">DSM 44580</strain>
    </source>
</reference>
<dbReference type="InterPro" id="IPR042099">
    <property type="entry name" value="ANL_N_sf"/>
</dbReference>
<dbReference type="InterPro" id="IPR020845">
    <property type="entry name" value="AMP-binding_CS"/>
</dbReference>
<evidence type="ECO:0000313" key="3">
    <source>
        <dbReference type="EMBL" id="MBP2472205.1"/>
    </source>
</evidence>
<feature type="domain" description="AMP-binding enzyme C-terminal" evidence="2">
    <location>
        <begin position="422"/>
        <end position="496"/>
    </location>
</feature>
<dbReference type="InterPro" id="IPR010071">
    <property type="entry name" value="AA_adenyl_dom"/>
</dbReference>
<comment type="caution">
    <text evidence="3">The sequence shown here is derived from an EMBL/GenBank/DDBJ whole genome shotgun (WGS) entry which is preliminary data.</text>
</comment>
<dbReference type="EMBL" id="JAGIOO010000001">
    <property type="protein sequence ID" value="MBP2472205.1"/>
    <property type="molecule type" value="Genomic_DNA"/>
</dbReference>
<dbReference type="SUPFAM" id="SSF56801">
    <property type="entry name" value="Acetyl-CoA synthetase-like"/>
    <property type="match status" value="1"/>
</dbReference>
<protein>
    <submittedName>
        <fullName evidence="3">Amino acid adenylation domain-containing protein</fullName>
    </submittedName>
</protein>
<dbReference type="Pfam" id="PF13193">
    <property type="entry name" value="AMP-binding_C"/>
    <property type="match status" value="1"/>
</dbReference>
<dbReference type="Pfam" id="PF00501">
    <property type="entry name" value="AMP-binding"/>
    <property type="match status" value="1"/>
</dbReference>
<name>A0ABS5A6I8_9PSEU</name>
<dbReference type="Proteomes" id="UP001519363">
    <property type="component" value="Unassembled WGS sequence"/>
</dbReference>
<evidence type="ECO:0000259" key="1">
    <source>
        <dbReference type="Pfam" id="PF00501"/>
    </source>
</evidence>
<keyword evidence="4" id="KW-1185">Reference proteome</keyword>
<evidence type="ECO:0000259" key="2">
    <source>
        <dbReference type="Pfam" id="PF13193"/>
    </source>
</evidence>
<sequence>MSTRRVLDLLAGHVAATPEAAAVRDGGTELSYRELWARTERLGTVLAQAGAGLGVPVGLHARRGTDLVVAIIALLRAGSVCVPLDLSYPVDRLHFMRADTGLELVLGHAGEFGRLGELTTLATEGGLALGAWPDRPARAAQPVGTPGPGDLAYITYTSGSTGRPKGVRYEHGGLDNVITWQVADSRCGPGSRTLQFAPVSFDISYLEVLATLCAGGTLVCCEDEVRYDPELLWELIAAERINRLFIPFVTLQALATFAEGVGPATHPLREVFAGGEQLQVNEHIRALFRALPDCSLLNHWGTVEVFISTTHRLPSDVDSWPVLPPIGRELANTTVHVLGPDGRVLPDGEVGELVVSGDSVGPGFWNLPEATAQRFRPDPLDPSVRAYHTGDLGLRNADGDLECLGRMDSQVKVRGFRVELGEIEAALASMPGLADCAVLAVGGSEDRHLVAVLVPAEGAEPGHDEVLAWLTPRLPAYMLPTRTEREAVFPLTPSGKVDRRALTHRHTQPTFGATT</sequence>
<dbReference type="InterPro" id="IPR000873">
    <property type="entry name" value="AMP-dep_synth/lig_dom"/>
</dbReference>